<dbReference type="Proteomes" id="UP001378188">
    <property type="component" value="Unassembled WGS sequence"/>
</dbReference>
<proteinExistence type="predicted"/>
<evidence type="ECO:0000313" key="3">
    <source>
        <dbReference type="Proteomes" id="UP001378188"/>
    </source>
</evidence>
<dbReference type="InterPro" id="IPR055259">
    <property type="entry name" value="YkvP/CgeB_Glyco_trans-like"/>
</dbReference>
<keyword evidence="2" id="KW-0328">Glycosyltransferase</keyword>
<dbReference type="EC" id="2.4.-.-" evidence="2"/>
<gene>
    <name evidence="2" type="ORF">V3328_03140</name>
</gene>
<accession>A0AAW9RAR8</accession>
<evidence type="ECO:0000313" key="2">
    <source>
        <dbReference type="EMBL" id="MEJ8570449.1"/>
    </source>
</evidence>
<dbReference type="SUPFAM" id="SSF53756">
    <property type="entry name" value="UDP-Glycosyltransferase/glycogen phosphorylase"/>
    <property type="match status" value="1"/>
</dbReference>
<dbReference type="RefSeq" id="WP_340328178.1">
    <property type="nucleotide sequence ID" value="NZ_JAZHOF010000001.1"/>
</dbReference>
<protein>
    <submittedName>
        <fullName evidence="2">Glycosyltransferase</fullName>
        <ecNumber evidence="2">2.4.-.-</ecNumber>
    </submittedName>
</protein>
<dbReference type="GO" id="GO:0016757">
    <property type="term" value="F:glycosyltransferase activity"/>
    <property type="evidence" value="ECO:0007669"/>
    <property type="project" value="UniProtKB-KW"/>
</dbReference>
<evidence type="ECO:0000259" key="1">
    <source>
        <dbReference type="Pfam" id="PF13524"/>
    </source>
</evidence>
<comment type="caution">
    <text evidence="2">The sequence shown here is derived from an EMBL/GenBank/DDBJ whole genome shotgun (WGS) entry which is preliminary data.</text>
</comment>
<dbReference type="AlphaFoldDB" id="A0AAW9RAR8"/>
<reference evidence="2 3" key="1">
    <citation type="submission" date="2024-02" db="EMBL/GenBank/DDBJ databases">
        <title>Genome analysis and characterization of Microbaculum marinisediminis sp. nov., isolated from marine sediment.</title>
        <authorList>
            <person name="Du Z.-J."/>
            <person name="Ye Y.-Q."/>
            <person name="Zhang Z.-R."/>
            <person name="Yuan S.-M."/>
            <person name="Zhang X.-Y."/>
        </authorList>
    </citation>
    <scope>NUCLEOTIDE SEQUENCE [LARGE SCALE GENOMIC DNA]</scope>
    <source>
        <strain evidence="2 3">SDUM1044001</strain>
    </source>
</reference>
<sequence>MSDPLKIVVIGLSLSSSWGNGHATTFRSLLRGVADAGHSTLFLERDVPWYAAHRDMPAPDFCELAYYTGIDDLVARFGRAVVEADAVIIGSYVPEGVGVIDRVAELRPRLLCFYDIDTPVTLANVTGGKEEFLAARQFPLFDIYFSFSGGRVLDRLERDFAARNAVALHCSVDEAYYRCTGEPAKWDLGYLGTYSPDRQPTLERLLIEPARRLPEKRFVVAGPQYPDDIEWPANVERIDHLPPPEHPSFYSRQRFTLNVTRADMIAAGWSPSVRLFEAAACRTPIISDRWEGLGELLPEQEAVVIADSSDDVTSALAMDEDRRRRIADTASEIVLAAHTGRARAAEMIAALRNLLNRRKFPERSPTRGNTRELAW</sequence>
<dbReference type="Pfam" id="PF13524">
    <property type="entry name" value="Glyco_trans_1_2"/>
    <property type="match status" value="1"/>
</dbReference>
<dbReference type="Gene3D" id="3.40.50.2000">
    <property type="entry name" value="Glycogen Phosphorylase B"/>
    <property type="match status" value="1"/>
</dbReference>
<name>A0AAW9RAR8_9HYPH</name>
<organism evidence="2 3">
    <name type="scientific">Microbaculum marinum</name>
    <dbReference type="NCBI Taxonomy" id="1764581"/>
    <lineage>
        <taxon>Bacteria</taxon>
        <taxon>Pseudomonadati</taxon>
        <taxon>Pseudomonadota</taxon>
        <taxon>Alphaproteobacteria</taxon>
        <taxon>Hyphomicrobiales</taxon>
        <taxon>Tepidamorphaceae</taxon>
        <taxon>Microbaculum</taxon>
    </lineage>
</organism>
<keyword evidence="3" id="KW-1185">Reference proteome</keyword>
<keyword evidence="2" id="KW-0808">Transferase</keyword>
<feature type="domain" description="Spore protein YkvP/CgeB glycosyl transferase-like" evidence="1">
    <location>
        <begin position="199"/>
        <end position="348"/>
    </location>
</feature>
<dbReference type="EMBL" id="JAZHOF010000001">
    <property type="protein sequence ID" value="MEJ8570449.1"/>
    <property type="molecule type" value="Genomic_DNA"/>
</dbReference>